<gene>
    <name evidence="1" type="ORF">ACFQDL_09265</name>
</gene>
<accession>A0ABW1ZYJ1</accession>
<comment type="caution">
    <text evidence="1">The sequence shown here is derived from an EMBL/GenBank/DDBJ whole genome shotgun (WGS) entry which is preliminary data.</text>
</comment>
<reference evidence="2" key="1">
    <citation type="journal article" date="2019" name="Int. J. Syst. Evol. Microbiol.">
        <title>The Global Catalogue of Microorganisms (GCM) 10K type strain sequencing project: providing services to taxonomists for standard genome sequencing and annotation.</title>
        <authorList>
            <consortium name="The Broad Institute Genomics Platform"/>
            <consortium name="The Broad Institute Genome Sequencing Center for Infectious Disease"/>
            <person name="Wu L."/>
            <person name="Ma J."/>
        </authorList>
    </citation>
    <scope>NUCLEOTIDE SEQUENCE [LARGE SCALE GENOMIC DNA]</scope>
    <source>
        <strain evidence="2">NBRC 111756</strain>
    </source>
</reference>
<sequence>MTMPEQYLIRRLNELLQLAVESSLVEVYGPPSHLYHCGLYSNQTSLWSHSPGLLEPPDRGYLITATPKSVLRLAILSNEAVKPLFDEQVANPEGLGRALETICGTIEYYCPLCGLDGFALTPLDGGIHYRHIVLFRPLDALNLYDIEPLEPKAQRDGDGDG</sequence>
<protein>
    <submittedName>
        <fullName evidence="1">Uncharacterized protein</fullName>
    </submittedName>
</protein>
<dbReference type="EMBL" id="JBHSWE010000001">
    <property type="protein sequence ID" value="MFC6670251.1"/>
    <property type="molecule type" value="Genomic_DNA"/>
</dbReference>
<evidence type="ECO:0000313" key="2">
    <source>
        <dbReference type="Proteomes" id="UP001596422"/>
    </source>
</evidence>
<dbReference type="Proteomes" id="UP001596422">
    <property type="component" value="Unassembled WGS sequence"/>
</dbReference>
<dbReference type="RefSeq" id="WP_379908752.1">
    <property type="nucleotide sequence ID" value="NZ_JBHSWE010000001.1"/>
</dbReference>
<name>A0ABW1ZYJ1_9GAMM</name>
<evidence type="ECO:0000313" key="1">
    <source>
        <dbReference type="EMBL" id="MFC6670251.1"/>
    </source>
</evidence>
<organism evidence="1 2">
    <name type="scientific">Marinobacterium aestuariivivens</name>
    <dbReference type="NCBI Taxonomy" id="1698799"/>
    <lineage>
        <taxon>Bacteria</taxon>
        <taxon>Pseudomonadati</taxon>
        <taxon>Pseudomonadota</taxon>
        <taxon>Gammaproteobacteria</taxon>
        <taxon>Oceanospirillales</taxon>
        <taxon>Oceanospirillaceae</taxon>
        <taxon>Marinobacterium</taxon>
    </lineage>
</organism>
<proteinExistence type="predicted"/>
<keyword evidence="2" id="KW-1185">Reference proteome</keyword>